<accession>A0AAD7GXP8</accession>
<comment type="caution">
    <text evidence="1">The sequence shown here is derived from an EMBL/GenBank/DDBJ whole genome shotgun (WGS) entry which is preliminary data.</text>
</comment>
<keyword evidence="2" id="KW-1185">Reference proteome</keyword>
<name>A0AAD7GXP8_MYCRO</name>
<dbReference type="Proteomes" id="UP001221757">
    <property type="component" value="Unassembled WGS sequence"/>
</dbReference>
<dbReference type="EMBL" id="JARKIE010000005">
    <property type="protein sequence ID" value="KAJ7707488.1"/>
    <property type="molecule type" value="Genomic_DNA"/>
</dbReference>
<reference evidence="1" key="1">
    <citation type="submission" date="2023-03" db="EMBL/GenBank/DDBJ databases">
        <title>Massive genome expansion in bonnet fungi (Mycena s.s.) driven by repeated elements and novel gene families across ecological guilds.</title>
        <authorList>
            <consortium name="Lawrence Berkeley National Laboratory"/>
            <person name="Harder C.B."/>
            <person name="Miyauchi S."/>
            <person name="Viragh M."/>
            <person name="Kuo A."/>
            <person name="Thoen E."/>
            <person name="Andreopoulos B."/>
            <person name="Lu D."/>
            <person name="Skrede I."/>
            <person name="Drula E."/>
            <person name="Henrissat B."/>
            <person name="Morin E."/>
            <person name="Kohler A."/>
            <person name="Barry K."/>
            <person name="LaButti K."/>
            <person name="Morin E."/>
            <person name="Salamov A."/>
            <person name="Lipzen A."/>
            <person name="Mereny Z."/>
            <person name="Hegedus B."/>
            <person name="Baldrian P."/>
            <person name="Stursova M."/>
            <person name="Weitz H."/>
            <person name="Taylor A."/>
            <person name="Grigoriev I.V."/>
            <person name="Nagy L.G."/>
            <person name="Martin F."/>
            <person name="Kauserud H."/>
        </authorList>
    </citation>
    <scope>NUCLEOTIDE SEQUENCE</scope>
    <source>
        <strain evidence="1">CBHHK067</strain>
    </source>
</reference>
<evidence type="ECO:0000313" key="2">
    <source>
        <dbReference type="Proteomes" id="UP001221757"/>
    </source>
</evidence>
<proteinExistence type="predicted"/>
<protein>
    <submittedName>
        <fullName evidence="1">Uncharacterized protein</fullName>
    </submittedName>
</protein>
<gene>
    <name evidence="1" type="ORF">B0H17DRAFT_972131</name>
</gene>
<dbReference type="AlphaFoldDB" id="A0AAD7GXP8"/>
<sequence>MVPLSSLAAWSVQHIRNVFEAPSDELSRRAVAATFSPALAASLNGKALDFDGLCWLVSSMRASAPGGLKVEWKHPNEAPDDVLNRNGSLVGEYIIRGIWKNVPDSDSDDLRLCEFERHKKVDVRIESQSSEPGLDSRLIVRLGIVASDILVVDRSKSW</sequence>
<evidence type="ECO:0000313" key="1">
    <source>
        <dbReference type="EMBL" id="KAJ7707488.1"/>
    </source>
</evidence>
<organism evidence="1 2">
    <name type="scientific">Mycena rosella</name>
    <name type="common">Pink bonnet</name>
    <name type="synonym">Agaricus rosellus</name>
    <dbReference type="NCBI Taxonomy" id="1033263"/>
    <lineage>
        <taxon>Eukaryota</taxon>
        <taxon>Fungi</taxon>
        <taxon>Dikarya</taxon>
        <taxon>Basidiomycota</taxon>
        <taxon>Agaricomycotina</taxon>
        <taxon>Agaricomycetes</taxon>
        <taxon>Agaricomycetidae</taxon>
        <taxon>Agaricales</taxon>
        <taxon>Marasmiineae</taxon>
        <taxon>Mycenaceae</taxon>
        <taxon>Mycena</taxon>
    </lineage>
</organism>